<feature type="signal peptide" evidence="10">
    <location>
        <begin position="1"/>
        <end position="17"/>
    </location>
</feature>
<evidence type="ECO:0000256" key="8">
    <source>
        <dbReference type="SAM" id="MobiDB-lite"/>
    </source>
</evidence>
<feature type="region of interest" description="Disordered" evidence="8">
    <location>
        <begin position="479"/>
        <end position="503"/>
    </location>
</feature>
<dbReference type="PROSITE" id="PS50836">
    <property type="entry name" value="DOMON"/>
    <property type="match status" value="2"/>
</dbReference>
<keyword evidence="4 10" id="KW-0732">Signal</keyword>
<proteinExistence type="predicted"/>
<dbReference type="Pfam" id="PF03351">
    <property type="entry name" value="DOMON"/>
    <property type="match status" value="2"/>
</dbReference>
<gene>
    <name evidence="13" type="ORF">PEVE_00025088</name>
</gene>
<dbReference type="CDD" id="cd09628">
    <property type="entry name" value="DOMON_SDR_2_like"/>
    <property type="match status" value="1"/>
</dbReference>
<keyword evidence="5" id="KW-0249">Electron transport</keyword>
<feature type="transmembrane region" description="Helical" evidence="9">
    <location>
        <begin position="421"/>
        <end position="439"/>
    </location>
</feature>
<comment type="caution">
    <text evidence="13">The sequence shown here is derived from an EMBL/GenBank/DDBJ whole genome shotgun (WGS) entry which is preliminary data.</text>
</comment>
<feature type="transmembrane region" description="Helical" evidence="9">
    <location>
        <begin position="382"/>
        <end position="401"/>
    </location>
</feature>
<dbReference type="EMBL" id="CALNXI010000337">
    <property type="protein sequence ID" value="CAH3025117.1"/>
    <property type="molecule type" value="Genomic_DNA"/>
</dbReference>
<feature type="transmembrane region" description="Helical" evidence="9">
    <location>
        <begin position="356"/>
        <end position="376"/>
    </location>
</feature>
<dbReference type="Proteomes" id="UP001159427">
    <property type="component" value="Unassembled WGS sequence"/>
</dbReference>
<keyword evidence="2" id="KW-0813">Transport</keyword>
<dbReference type="SMART" id="SM00664">
    <property type="entry name" value="DoH"/>
    <property type="match status" value="2"/>
</dbReference>
<feature type="domain" description="DOMON" evidence="11">
    <location>
        <begin position="149"/>
        <end position="267"/>
    </location>
</feature>
<feature type="transmembrane region" description="Helical" evidence="9">
    <location>
        <begin position="310"/>
        <end position="335"/>
    </location>
</feature>
<evidence type="ECO:0000259" key="12">
    <source>
        <dbReference type="PROSITE" id="PS50939"/>
    </source>
</evidence>
<dbReference type="PANTHER" id="PTHR23130:SF171">
    <property type="entry name" value="OS01G0895300 PROTEIN"/>
    <property type="match status" value="1"/>
</dbReference>
<evidence type="ECO:0000256" key="7">
    <source>
        <dbReference type="ARBA" id="ARBA00023136"/>
    </source>
</evidence>
<keyword evidence="14" id="KW-1185">Reference proteome</keyword>
<evidence type="ECO:0000256" key="3">
    <source>
        <dbReference type="ARBA" id="ARBA00022692"/>
    </source>
</evidence>
<dbReference type="PANTHER" id="PTHR23130">
    <property type="entry name" value="CYTOCHROME B561 AND DOMON DOMAIN-CONTAINING PROTEIN"/>
    <property type="match status" value="1"/>
</dbReference>
<dbReference type="InterPro" id="IPR006593">
    <property type="entry name" value="Cyt_b561/ferric_Rdtase_TM"/>
</dbReference>
<keyword evidence="6 9" id="KW-1133">Transmembrane helix</keyword>
<keyword evidence="3 9" id="KW-0812">Transmembrane</keyword>
<dbReference type="Gene3D" id="1.20.120.1770">
    <property type="match status" value="1"/>
</dbReference>
<dbReference type="SMART" id="SM00665">
    <property type="entry name" value="B561"/>
    <property type="match status" value="1"/>
</dbReference>
<accession>A0ABN8M9D2</accession>
<evidence type="ECO:0000256" key="1">
    <source>
        <dbReference type="ARBA" id="ARBA00004370"/>
    </source>
</evidence>
<dbReference type="InterPro" id="IPR005018">
    <property type="entry name" value="DOMON_domain"/>
</dbReference>
<evidence type="ECO:0000259" key="11">
    <source>
        <dbReference type="PROSITE" id="PS50836"/>
    </source>
</evidence>
<dbReference type="PROSITE" id="PS50939">
    <property type="entry name" value="CYTOCHROME_B561"/>
    <property type="match status" value="1"/>
</dbReference>
<evidence type="ECO:0000313" key="14">
    <source>
        <dbReference type="Proteomes" id="UP001159427"/>
    </source>
</evidence>
<evidence type="ECO:0000313" key="13">
    <source>
        <dbReference type="EMBL" id="CAH3025117.1"/>
    </source>
</evidence>
<evidence type="ECO:0000256" key="9">
    <source>
        <dbReference type="SAM" id="Phobius"/>
    </source>
</evidence>
<feature type="non-terminal residue" evidence="13">
    <location>
        <position position="1"/>
    </location>
</feature>
<organism evidence="13 14">
    <name type="scientific">Porites evermanni</name>
    <dbReference type="NCBI Taxonomy" id="104178"/>
    <lineage>
        <taxon>Eukaryota</taxon>
        <taxon>Metazoa</taxon>
        <taxon>Cnidaria</taxon>
        <taxon>Anthozoa</taxon>
        <taxon>Hexacorallia</taxon>
        <taxon>Scleractinia</taxon>
        <taxon>Fungiina</taxon>
        <taxon>Poritidae</taxon>
        <taxon>Porites</taxon>
    </lineage>
</organism>
<evidence type="ECO:0000256" key="4">
    <source>
        <dbReference type="ARBA" id="ARBA00022729"/>
    </source>
</evidence>
<evidence type="ECO:0000256" key="10">
    <source>
        <dbReference type="SAM" id="SignalP"/>
    </source>
</evidence>
<feature type="domain" description="DOMON" evidence="11">
    <location>
        <begin position="44"/>
        <end position="158"/>
    </location>
</feature>
<evidence type="ECO:0000256" key="2">
    <source>
        <dbReference type="ARBA" id="ARBA00022448"/>
    </source>
</evidence>
<evidence type="ECO:0000256" key="5">
    <source>
        <dbReference type="ARBA" id="ARBA00022982"/>
    </source>
</evidence>
<name>A0ABN8M9D2_9CNID</name>
<feature type="chain" id="PRO_5045193975" description="Ferric-chelate reductase 1" evidence="10">
    <location>
        <begin position="18"/>
        <end position="539"/>
    </location>
</feature>
<keyword evidence="7 9" id="KW-0472">Membrane</keyword>
<dbReference type="CDD" id="cd08760">
    <property type="entry name" value="Cyt_b561_FRRS1_like"/>
    <property type="match status" value="1"/>
</dbReference>
<feature type="transmembrane region" description="Helical" evidence="9">
    <location>
        <begin position="516"/>
        <end position="538"/>
    </location>
</feature>
<evidence type="ECO:0000256" key="6">
    <source>
        <dbReference type="ARBA" id="ARBA00022989"/>
    </source>
</evidence>
<comment type="subcellular location">
    <subcellularLocation>
        <location evidence="1">Membrane</location>
    </subcellularLocation>
</comment>
<sequence>NLLSSILLLSLSSKLCALTFTTEGCGETKGCYASPASCTSSENCDFLVTYNVTNSAYVEFELSGKGDWIAVGFSDDRLMANTDILMCVNDQALIGHYYATGRSTPPRTNPTPAAIQFIEQADENNIIKCRVSRDVNPVPAIANFNDLNQDVFLLAAYGNRDVSGDNSVVFELRGRGNWAGVGFSGDNQMPDTDILICASETSLSGHYYASGRTTPTRIDPTPLAVEIAEQSFNGGVVSCRITREVNPAGLENFRNLEEQQFLLGAIGGLSGKHISDTLISKFRFPNYEASAIDVRSGGDAAGNSAIEAMVLAHGILMTLAWPLFAFVGLFTARYMRQVWEPRKLLGEKAWFTVHRTLMTITLLLTITATILIFVHVKGWSSIAGPHPFLGIVTIALALMAASRPHPAGEVKRKIFNWSHRIVGICALGMAILSIDYALFTDQVKLGKEGFRAIIAFIIGIVLIILFEIYLFITKRNKKKGTVSSNNGEDIPMEPTGQQTAQPHPEMSIKEAMLRSLMFTFVVLLGAAVALTIILLMVLK</sequence>
<evidence type="ECO:0008006" key="15">
    <source>
        <dbReference type="Google" id="ProtNLM"/>
    </source>
</evidence>
<feature type="domain" description="Cytochrome b561" evidence="12">
    <location>
        <begin position="276"/>
        <end position="474"/>
    </location>
</feature>
<reference evidence="13 14" key="1">
    <citation type="submission" date="2022-05" db="EMBL/GenBank/DDBJ databases">
        <authorList>
            <consortium name="Genoscope - CEA"/>
            <person name="William W."/>
        </authorList>
    </citation>
    <scope>NUCLEOTIDE SEQUENCE [LARGE SCALE GENOMIC DNA]</scope>
</reference>
<protein>
    <recommendedName>
        <fullName evidence="15">Ferric-chelate reductase 1</fullName>
    </recommendedName>
</protein>
<feature type="transmembrane region" description="Helical" evidence="9">
    <location>
        <begin position="451"/>
        <end position="472"/>
    </location>
</feature>